<evidence type="ECO:0000313" key="5">
    <source>
        <dbReference type="Proteomes" id="UP000076863"/>
    </source>
</evidence>
<evidence type="ECO:0000256" key="1">
    <source>
        <dbReference type="ARBA" id="ARBA00023242"/>
    </source>
</evidence>
<dbReference type="GO" id="GO:0008270">
    <property type="term" value="F:zinc ion binding"/>
    <property type="evidence" value="ECO:0007669"/>
    <property type="project" value="InterPro"/>
</dbReference>
<gene>
    <name evidence="4" type="ORF">BBO_06347</name>
</gene>
<dbReference type="PRINTS" id="PR00755">
    <property type="entry name" value="AFLATOXINBRP"/>
</dbReference>
<accession>A0A167BA75</accession>
<feature type="compositionally biased region" description="Basic and acidic residues" evidence="2">
    <location>
        <begin position="752"/>
        <end position="762"/>
    </location>
</feature>
<feature type="region of interest" description="Disordered" evidence="2">
    <location>
        <begin position="383"/>
        <end position="411"/>
    </location>
</feature>
<dbReference type="Pfam" id="PF00172">
    <property type="entry name" value="Zn_clus"/>
    <property type="match status" value="1"/>
</dbReference>
<feature type="compositionally biased region" description="Basic residues" evidence="2">
    <location>
        <begin position="249"/>
        <end position="259"/>
    </location>
</feature>
<dbReference type="SUPFAM" id="SSF57701">
    <property type="entry name" value="Zn2/Cys6 DNA-binding domain"/>
    <property type="match status" value="1"/>
</dbReference>
<keyword evidence="5" id="KW-1185">Reference proteome</keyword>
<feature type="region of interest" description="Disordered" evidence="2">
    <location>
        <begin position="541"/>
        <end position="576"/>
    </location>
</feature>
<dbReference type="InterPro" id="IPR001138">
    <property type="entry name" value="Zn2Cys6_DnaBD"/>
</dbReference>
<organism evidence="4 5">
    <name type="scientific">Beauveria brongniartii RCEF 3172</name>
    <dbReference type="NCBI Taxonomy" id="1081107"/>
    <lineage>
        <taxon>Eukaryota</taxon>
        <taxon>Fungi</taxon>
        <taxon>Dikarya</taxon>
        <taxon>Ascomycota</taxon>
        <taxon>Pezizomycotina</taxon>
        <taxon>Sordariomycetes</taxon>
        <taxon>Hypocreomycetidae</taxon>
        <taxon>Hypocreales</taxon>
        <taxon>Cordycipitaceae</taxon>
        <taxon>Beauveria</taxon>
        <taxon>Beauveria brongniartii</taxon>
    </lineage>
</organism>
<dbReference type="GO" id="GO:0000981">
    <property type="term" value="F:DNA-binding transcription factor activity, RNA polymerase II-specific"/>
    <property type="evidence" value="ECO:0007669"/>
    <property type="project" value="InterPro"/>
</dbReference>
<dbReference type="InterPro" id="IPR036864">
    <property type="entry name" value="Zn2-C6_fun-type_DNA-bd_sf"/>
</dbReference>
<dbReference type="OrthoDB" id="3249161at2759"/>
<evidence type="ECO:0000313" key="4">
    <source>
        <dbReference type="EMBL" id="OAA39821.1"/>
    </source>
</evidence>
<dbReference type="EMBL" id="AZHA01000021">
    <property type="protein sequence ID" value="OAA39821.1"/>
    <property type="molecule type" value="Genomic_DNA"/>
</dbReference>
<keyword evidence="1" id="KW-0539">Nucleus</keyword>
<evidence type="ECO:0000256" key="2">
    <source>
        <dbReference type="SAM" id="MobiDB-lite"/>
    </source>
</evidence>
<name>A0A167BA75_9HYPO</name>
<dbReference type="Proteomes" id="UP000076863">
    <property type="component" value="Unassembled WGS sequence"/>
</dbReference>
<feature type="compositionally biased region" description="Basic and acidic residues" evidence="2">
    <location>
        <begin position="641"/>
        <end position="660"/>
    </location>
</feature>
<feature type="domain" description="Zn(2)-C6 fungal-type" evidence="3">
    <location>
        <begin position="447"/>
        <end position="476"/>
    </location>
</feature>
<dbReference type="Gene3D" id="4.10.240.10">
    <property type="entry name" value="Zn(2)-C6 fungal-type DNA-binding domain"/>
    <property type="match status" value="1"/>
</dbReference>
<dbReference type="AlphaFoldDB" id="A0A167BA75"/>
<dbReference type="CDD" id="cd00067">
    <property type="entry name" value="GAL4"/>
    <property type="match status" value="1"/>
</dbReference>
<comment type="caution">
    <text evidence="4">The sequence shown here is derived from an EMBL/GenBank/DDBJ whole genome shotgun (WGS) entry which is preliminary data.</text>
</comment>
<proteinExistence type="predicted"/>
<reference evidence="4 5" key="1">
    <citation type="journal article" date="2016" name="Genome Biol. Evol.">
        <title>Divergent and convergent evolution of fungal pathogenicity.</title>
        <authorList>
            <person name="Shang Y."/>
            <person name="Xiao G."/>
            <person name="Zheng P."/>
            <person name="Cen K."/>
            <person name="Zhan S."/>
            <person name="Wang C."/>
        </authorList>
    </citation>
    <scope>NUCLEOTIDE SEQUENCE [LARGE SCALE GENOMIC DNA]</scope>
    <source>
        <strain evidence="4 5">RCEF 3172</strain>
    </source>
</reference>
<protein>
    <submittedName>
        <fullName evidence="4">Fungal transcriptional regulatory protein</fullName>
    </submittedName>
</protein>
<feature type="region of interest" description="Disordered" evidence="2">
    <location>
        <begin position="595"/>
        <end position="700"/>
    </location>
</feature>
<evidence type="ECO:0000259" key="3">
    <source>
        <dbReference type="PROSITE" id="PS50048"/>
    </source>
</evidence>
<feature type="region of interest" description="Disordered" evidence="2">
    <location>
        <begin position="203"/>
        <end position="270"/>
    </location>
</feature>
<dbReference type="SMART" id="SM00066">
    <property type="entry name" value="GAL4"/>
    <property type="match status" value="1"/>
</dbReference>
<feature type="compositionally biased region" description="Polar residues" evidence="2">
    <location>
        <begin position="691"/>
        <end position="700"/>
    </location>
</feature>
<feature type="compositionally biased region" description="Polar residues" evidence="2">
    <location>
        <begin position="309"/>
        <end position="319"/>
    </location>
</feature>
<sequence length="870" mass="94107">MADFLASFNFGAVEDDEPVRVEACASLDQVQSRFRDGYEGKVTETRAEHMRISIDIGPSTQFTIFDSPGDDNVDPSLSRISARDALVSQPQQTPTTQRAVAREILNAIGEIDASTWSNIEEERKAQGWVLTYVCNHSWKQWTRHDTAAQAPTILEYSHKELDFLSRARPAFDCRGTVTISFSKGNSAITVNYSHTPFHRTVGEQYDLFKPPPPPPRVATEKKTPGSAKKRDTPRRKRAATGPDGEPLPKKPRKRPRKGAKNQLSQAELVPMADDGTSVSAVDAADQVALAALSAATAEETVPNNGAAETAQNSTASLNVSPEEAVRRRETATKRLTEAGIDPATLSAGQFSIFSNQSPEVQTESLNMLVKYGAERLHIVHPAKKDSPRPAPIQPDAESLASGAVNPNRLVNDTASEDAGANVSAAEATAKSKTPSKAKAGTKSRVFCFNCKLSKSKCSKDKPTCTVCQESGLNCEYPASKPRPSKSAALVTEDDDTIMSETMDAEGEAVGLRTEDVLPVEAEEARQPSTFAQVPIADMMQITPDNEGNGSRPIGEASLQPSYENPPPTSSLNWSSGGLALPQGRVFYPPAVTAVPEEPLPNNASTVVGAPELKRSQRVPKPTAKAMARVPTPVQALIASPPRERHESPLERHNPRRHEAQPRNQLAFDRAPSNPYDQPVTQPHYASDPHRQNSSYGQSQAAYPQLLDTTSERVAYDPHANAYRNPAPPRSFNQQKPPAPARDSAVEPSWPSRGHDVAAADNHRRTHGYGGSTSPANAMSLAHPPNQRHRTSGSHDGAHGIMGAAKRSASSQKSYSSQSMQQQASAVPNQQQHSQQHSQQSWYGYNGLHGSSTTNTHQNHSWGGSSGNGWN</sequence>
<feature type="region of interest" description="Disordered" evidence="2">
    <location>
        <begin position="298"/>
        <end position="325"/>
    </location>
</feature>
<feature type="compositionally biased region" description="Polar residues" evidence="2">
    <location>
        <begin position="848"/>
        <end position="859"/>
    </location>
</feature>
<dbReference type="PROSITE" id="PS50048">
    <property type="entry name" value="ZN2_CY6_FUNGAL_2"/>
    <property type="match status" value="1"/>
</dbReference>
<feature type="region of interest" description="Disordered" evidence="2">
    <location>
        <begin position="719"/>
        <end position="870"/>
    </location>
</feature>
<feature type="compositionally biased region" description="Low complexity" evidence="2">
    <location>
        <begin position="803"/>
        <end position="840"/>
    </location>
</feature>